<comment type="caution">
    <text evidence="1">The sequence shown here is derived from an EMBL/GenBank/DDBJ whole genome shotgun (WGS) entry which is preliminary data.</text>
</comment>
<dbReference type="OrthoDB" id="323529at2"/>
<dbReference type="InterPro" id="IPR036409">
    <property type="entry name" value="Aldolase_II/adducin_N_sf"/>
</dbReference>
<evidence type="ECO:0000313" key="2">
    <source>
        <dbReference type="Proteomes" id="UP000272778"/>
    </source>
</evidence>
<protein>
    <submittedName>
        <fullName evidence="1">Uncharacterized protein</fullName>
    </submittedName>
</protein>
<dbReference type="Proteomes" id="UP000272778">
    <property type="component" value="Unassembled WGS sequence"/>
</dbReference>
<dbReference type="RefSeq" id="WP_124152772.1">
    <property type="nucleotide sequence ID" value="NZ_RQIS01000015.1"/>
</dbReference>
<dbReference type="AlphaFoldDB" id="A0A3N6N4N3"/>
<name>A0A3N6N4N3_9BURK</name>
<dbReference type="EMBL" id="RQIS01000015">
    <property type="protein sequence ID" value="RQH03882.1"/>
    <property type="molecule type" value="Genomic_DNA"/>
</dbReference>
<proteinExistence type="predicted"/>
<reference evidence="1 2" key="1">
    <citation type="submission" date="2018-11" db="EMBL/GenBank/DDBJ databases">
        <title>Paraburkholderia sp. DHOA04, isolated from soil.</title>
        <authorList>
            <person name="Gao Z.-H."/>
            <person name="Qiu L.-H."/>
            <person name="Fu J.-C."/>
        </authorList>
    </citation>
    <scope>NUCLEOTIDE SEQUENCE [LARGE SCALE GENOMIC DNA]</scope>
    <source>
        <strain evidence="1 2">DHOA04</strain>
    </source>
</reference>
<gene>
    <name evidence="1" type="ORF">D1Y85_19785</name>
</gene>
<evidence type="ECO:0000313" key="1">
    <source>
        <dbReference type="EMBL" id="RQH03882.1"/>
    </source>
</evidence>
<organism evidence="1 2">
    <name type="scientific">Paraburkholderia dinghuensis</name>
    <dbReference type="NCBI Taxonomy" id="2305225"/>
    <lineage>
        <taxon>Bacteria</taxon>
        <taxon>Pseudomonadati</taxon>
        <taxon>Pseudomonadota</taxon>
        <taxon>Betaproteobacteria</taxon>
        <taxon>Burkholderiales</taxon>
        <taxon>Burkholderiaceae</taxon>
        <taxon>Paraburkholderia</taxon>
    </lineage>
</organism>
<keyword evidence="2" id="KW-1185">Reference proteome</keyword>
<sequence length="213" mass="22969">MSVEQMLEAQWVQTRDRLVAKQLLGPSHASLSLRIPGTDAMWFGAATDNAPRRIAVDDTATAVPGSDLHLAIYAARKDVGAIGVGGGTFGRLLAHSGDAMPGVFDEQVRHLGRMRPAVGHVREVKRALGGGTNALIVQGDPICLGMTATRLALNAELFEKCAKAFVLAMAAGSRVKQLPWLVRSVANGRLMKDERRAMERIQQGMLPEESRSY</sequence>
<dbReference type="Gene3D" id="3.40.225.10">
    <property type="entry name" value="Class II aldolase/adducin N-terminal domain"/>
    <property type="match status" value="1"/>
</dbReference>
<accession>A0A3N6N4N3</accession>
<dbReference type="SUPFAM" id="SSF53639">
    <property type="entry name" value="AraD/HMP-PK domain-like"/>
    <property type="match status" value="1"/>
</dbReference>